<keyword evidence="2" id="KW-1185">Reference proteome</keyword>
<protein>
    <submittedName>
        <fullName evidence="1">Uncharacterized protein</fullName>
    </submittedName>
</protein>
<reference evidence="1 2" key="1">
    <citation type="journal article" date="2014" name="Nature">
        <title>The genome of the recently domesticated crop plant sugar beet (Beta vulgaris).</title>
        <authorList>
            <person name="Dohm J.C."/>
            <person name="Minoche A.E."/>
            <person name="Holtgrawe D."/>
            <person name="Capella-Gutierrez S."/>
            <person name="Zakrzewski F."/>
            <person name="Tafer H."/>
            <person name="Rupp O."/>
            <person name="Sorensen T.R."/>
            <person name="Stracke R."/>
            <person name="Reinhardt R."/>
            <person name="Goesmann A."/>
            <person name="Kraft T."/>
            <person name="Schulz B."/>
            <person name="Stadler P.F."/>
            <person name="Schmidt T."/>
            <person name="Gabaldon T."/>
            <person name="Lehrach H."/>
            <person name="Weisshaar B."/>
            <person name="Himmelbauer H."/>
        </authorList>
    </citation>
    <scope>NUCLEOTIDE SEQUENCE [LARGE SCALE GENOMIC DNA]</scope>
    <source>
        <tissue evidence="1">Taproot</tissue>
    </source>
</reference>
<dbReference type="Gramene" id="KMS64587">
    <property type="protein sequence ID" value="KMS64587"/>
    <property type="gene ID" value="BVRB_018750"/>
</dbReference>
<dbReference type="PROSITE" id="PS51257">
    <property type="entry name" value="PROKAR_LIPOPROTEIN"/>
    <property type="match status" value="1"/>
</dbReference>
<dbReference type="Proteomes" id="UP000035740">
    <property type="component" value="Unassembled WGS sequence"/>
</dbReference>
<evidence type="ECO:0000313" key="1">
    <source>
        <dbReference type="EMBL" id="KMS64587.1"/>
    </source>
</evidence>
<proteinExistence type="predicted"/>
<sequence>MPQPPVKAEPGNYYQLSLHLPLILVTTSCHHLSQKLLELLQTTYHLPLDLLRIFR</sequence>
<accession>A0A0J7YLR6</accession>
<dbReference type="AlphaFoldDB" id="A0A0J7YLR6"/>
<evidence type="ECO:0000313" key="2">
    <source>
        <dbReference type="Proteomes" id="UP000035740"/>
    </source>
</evidence>
<dbReference type="EMBL" id="KQ127461">
    <property type="protein sequence ID" value="KMS64587.1"/>
    <property type="molecule type" value="Genomic_DNA"/>
</dbReference>
<gene>
    <name evidence="1" type="ORF">BVRB_018750</name>
</gene>
<name>A0A0J7YLR6_BETVV</name>
<organism evidence="1 2">
    <name type="scientific">Beta vulgaris subsp. vulgaris</name>
    <name type="common">Beet</name>
    <dbReference type="NCBI Taxonomy" id="3555"/>
    <lineage>
        <taxon>Eukaryota</taxon>
        <taxon>Viridiplantae</taxon>
        <taxon>Streptophyta</taxon>
        <taxon>Embryophyta</taxon>
        <taxon>Tracheophyta</taxon>
        <taxon>Spermatophyta</taxon>
        <taxon>Magnoliopsida</taxon>
        <taxon>eudicotyledons</taxon>
        <taxon>Gunneridae</taxon>
        <taxon>Pentapetalae</taxon>
        <taxon>Caryophyllales</taxon>
        <taxon>Chenopodiaceae</taxon>
        <taxon>Betoideae</taxon>
        <taxon>Beta</taxon>
    </lineage>
</organism>